<dbReference type="Pfam" id="PF00877">
    <property type="entry name" value="NLPC_P60"/>
    <property type="match status" value="1"/>
</dbReference>
<comment type="similarity">
    <text evidence="1">Belongs to the peptidase C40 family.</text>
</comment>
<evidence type="ECO:0000256" key="2">
    <source>
        <dbReference type="ARBA" id="ARBA00022670"/>
    </source>
</evidence>
<organism evidence="7">
    <name type="scientific">hydrothermal vent metagenome</name>
    <dbReference type="NCBI Taxonomy" id="652676"/>
    <lineage>
        <taxon>unclassified sequences</taxon>
        <taxon>metagenomes</taxon>
        <taxon>ecological metagenomes</taxon>
    </lineage>
</organism>
<name>A0A3B0XGE7_9ZZZZ</name>
<reference evidence="7" key="1">
    <citation type="submission" date="2018-06" db="EMBL/GenBank/DDBJ databases">
        <authorList>
            <person name="Zhirakovskaya E."/>
        </authorList>
    </citation>
    <scope>NUCLEOTIDE SEQUENCE</scope>
</reference>
<accession>A0A3B0XGE7</accession>
<evidence type="ECO:0000256" key="5">
    <source>
        <dbReference type="ARBA" id="ARBA00022807"/>
    </source>
</evidence>
<dbReference type="PANTHER" id="PTHR47360:SF1">
    <property type="entry name" value="ENDOPEPTIDASE NLPC-RELATED"/>
    <property type="match status" value="1"/>
</dbReference>
<evidence type="ECO:0000256" key="4">
    <source>
        <dbReference type="ARBA" id="ARBA00022801"/>
    </source>
</evidence>
<keyword evidence="4" id="KW-0378">Hydrolase</keyword>
<dbReference type="InterPro" id="IPR000064">
    <property type="entry name" value="NLP_P60_dom"/>
</dbReference>
<dbReference type="PANTHER" id="PTHR47360">
    <property type="entry name" value="MUREIN DD-ENDOPEPTIDASE MEPS/MUREIN LD-CARBOXYPEPTIDASE"/>
    <property type="match status" value="1"/>
</dbReference>
<keyword evidence="2" id="KW-0645">Protease</keyword>
<keyword evidence="3" id="KW-0732">Signal</keyword>
<dbReference type="GO" id="GO:0008234">
    <property type="term" value="F:cysteine-type peptidase activity"/>
    <property type="evidence" value="ECO:0007669"/>
    <property type="project" value="UniProtKB-KW"/>
</dbReference>
<dbReference type="PROSITE" id="PS51935">
    <property type="entry name" value="NLPC_P60"/>
    <property type="match status" value="1"/>
</dbReference>
<dbReference type="EMBL" id="UOFH01000385">
    <property type="protein sequence ID" value="VAW67385.1"/>
    <property type="molecule type" value="Genomic_DNA"/>
</dbReference>
<evidence type="ECO:0000256" key="3">
    <source>
        <dbReference type="ARBA" id="ARBA00022729"/>
    </source>
</evidence>
<proteinExistence type="inferred from homology"/>
<dbReference type="SUPFAM" id="SSF54001">
    <property type="entry name" value="Cysteine proteinases"/>
    <property type="match status" value="1"/>
</dbReference>
<evidence type="ECO:0000256" key="1">
    <source>
        <dbReference type="ARBA" id="ARBA00007074"/>
    </source>
</evidence>
<evidence type="ECO:0000259" key="6">
    <source>
        <dbReference type="PROSITE" id="PS51935"/>
    </source>
</evidence>
<sequence length="153" mass="17508">MPYFISIFILLFLVSCSNNKNISPPANISKTDSPTVKKLYSHFNEWRGVKYREGGMSKTGVDCSGFVQIAYQQKLHKNIPRTTELMSKNGNPISIKSLRPGDLVFFKTGWKVRHVGIYVGKGEFIHASTSRGVTKSQLYSPYWKAAYWMSRRY</sequence>
<feature type="domain" description="NlpC/P60" evidence="6">
    <location>
        <begin position="33"/>
        <end position="153"/>
    </location>
</feature>
<keyword evidence="5" id="KW-0788">Thiol protease</keyword>
<dbReference type="Gene3D" id="3.90.1720.10">
    <property type="entry name" value="endopeptidase domain like (from Nostoc punctiforme)"/>
    <property type="match status" value="1"/>
</dbReference>
<dbReference type="InterPro" id="IPR052062">
    <property type="entry name" value="Murein_DD/LD_carboxypeptidase"/>
</dbReference>
<evidence type="ECO:0000313" key="7">
    <source>
        <dbReference type="EMBL" id="VAW67385.1"/>
    </source>
</evidence>
<dbReference type="InterPro" id="IPR038765">
    <property type="entry name" value="Papain-like_cys_pep_sf"/>
</dbReference>
<dbReference type="GO" id="GO:0006508">
    <property type="term" value="P:proteolysis"/>
    <property type="evidence" value="ECO:0007669"/>
    <property type="project" value="UniProtKB-KW"/>
</dbReference>
<dbReference type="AlphaFoldDB" id="A0A3B0XGE7"/>
<protein>
    <recommendedName>
        <fullName evidence="6">NlpC/P60 domain-containing protein</fullName>
    </recommendedName>
</protein>
<gene>
    <name evidence="7" type="ORF">MNBD_GAMMA08-1276</name>
</gene>